<proteinExistence type="predicted"/>
<evidence type="ECO:0000256" key="1">
    <source>
        <dbReference type="SAM" id="MobiDB-lite"/>
    </source>
</evidence>
<keyword evidence="3" id="KW-1185">Reference proteome</keyword>
<sequence length="77" mass="8602">MLELGEAVLEPEKWLLQKIEELKDLAGWVGLQPAGAEPEDEGNLAPIDGVDEEDGKSLEEEMTVLSERERQDLVVRD</sequence>
<dbReference type="RefSeq" id="XP_060278035.1">
    <property type="nucleotide sequence ID" value="XM_060430380.1"/>
</dbReference>
<evidence type="ECO:0000313" key="2">
    <source>
        <dbReference type="EMBL" id="KAK1761822.1"/>
    </source>
</evidence>
<dbReference type="GeneID" id="85313567"/>
<comment type="caution">
    <text evidence="2">The sequence shown here is derived from an EMBL/GenBank/DDBJ whole genome shotgun (WGS) entry which is preliminary data.</text>
</comment>
<dbReference type="EMBL" id="MU839050">
    <property type="protein sequence ID" value="KAK1761822.1"/>
    <property type="molecule type" value="Genomic_DNA"/>
</dbReference>
<accession>A0AAJ0BPR0</accession>
<name>A0AAJ0BPR0_9PEZI</name>
<protein>
    <submittedName>
        <fullName evidence="2">Uncharacterized protein</fullName>
    </submittedName>
</protein>
<dbReference type="Proteomes" id="UP001244011">
    <property type="component" value="Unassembled WGS sequence"/>
</dbReference>
<feature type="region of interest" description="Disordered" evidence="1">
    <location>
        <begin position="34"/>
        <end position="58"/>
    </location>
</feature>
<dbReference type="AlphaFoldDB" id="A0AAJ0BPR0"/>
<organism evidence="2 3">
    <name type="scientific">Phialemonium atrogriseum</name>
    <dbReference type="NCBI Taxonomy" id="1093897"/>
    <lineage>
        <taxon>Eukaryota</taxon>
        <taxon>Fungi</taxon>
        <taxon>Dikarya</taxon>
        <taxon>Ascomycota</taxon>
        <taxon>Pezizomycotina</taxon>
        <taxon>Sordariomycetes</taxon>
        <taxon>Sordariomycetidae</taxon>
        <taxon>Cephalothecales</taxon>
        <taxon>Cephalothecaceae</taxon>
        <taxon>Phialemonium</taxon>
    </lineage>
</organism>
<gene>
    <name evidence="2" type="ORF">QBC33DRAFT_564416</name>
</gene>
<reference evidence="2" key="1">
    <citation type="submission" date="2023-06" db="EMBL/GenBank/DDBJ databases">
        <title>Genome-scale phylogeny and comparative genomics of the fungal order Sordariales.</title>
        <authorList>
            <consortium name="Lawrence Berkeley National Laboratory"/>
            <person name="Hensen N."/>
            <person name="Bonometti L."/>
            <person name="Westerberg I."/>
            <person name="Brannstrom I.O."/>
            <person name="Guillou S."/>
            <person name="Cros-Aarteil S."/>
            <person name="Calhoun S."/>
            <person name="Haridas S."/>
            <person name="Kuo A."/>
            <person name="Mondo S."/>
            <person name="Pangilinan J."/>
            <person name="Riley R."/>
            <person name="Labutti K."/>
            <person name="Andreopoulos B."/>
            <person name="Lipzen A."/>
            <person name="Chen C."/>
            <person name="Yanf M."/>
            <person name="Daum C."/>
            <person name="Ng V."/>
            <person name="Clum A."/>
            <person name="Steindorff A."/>
            <person name="Ohm R."/>
            <person name="Martin F."/>
            <person name="Silar P."/>
            <person name="Natvig D."/>
            <person name="Lalanne C."/>
            <person name="Gautier V."/>
            <person name="Ament-Velasquez S.L."/>
            <person name="Kruys A."/>
            <person name="Hutchinson M.I."/>
            <person name="Powell A.J."/>
            <person name="Barry K."/>
            <person name="Miller A.N."/>
            <person name="Grigoriev I.V."/>
            <person name="Debuchy R."/>
            <person name="Gladieux P."/>
            <person name="Thoren M.H."/>
            <person name="Johannesson H."/>
        </authorList>
    </citation>
    <scope>NUCLEOTIDE SEQUENCE</scope>
    <source>
        <strain evidence="2">8032-3</strain>
    </source>
</reference>
<evidence type="ECO:0000313" key="3">
    <source>
        <dbReference type="Proteomes" id="UP001244011"/>
    </source>
</evidence>